<protein>
    <recommendedName>
        <fullName evidence="2">PD-(D/E)XK endonuclease-like domain-containing protein</fullName>
    </recommendedName>
</protein>
<dbReference type="AlphaFoldDB" id="A0A0F8Y2Y8"/>
<proteinExistence type="predicted"/>
<dbReference type="Gene3D" id="3.90.320.10">
    <property type="match status" value="1"/>
</dbReference>
<evidence type="ECO:0000313" key="1">
    <source>
        <dbReference type="EMBL" id="KKK75628.1"/>
    </source>
</evidence>
<name>A0A0F8Y2Y8_9ZZZZ</name>
<reference evidence="1" key="1">
    <citation type="journal article" date="2015" name="Nature">
        <title>Complex archaea that bridge the gap between prokaryotes and eukaryotes.</title>
        <authorList>
            <person name="Spang A."/>
            <person name="Saw J.H."/>
            <person name="Jorgensen S.L."/>
            <person name="Zaremba-Niedzwiedzka K."/>
            <person name="Martijn J."/>
            <person name="Lind A.E."/>
            <person name="van Eijk R."/>
            <person name="Schleper C."/>
            <person name="Guy L."/>
            <person name="Ettema T.J."/>
        </authorList>
    </citation>
    <scope>NUCLEOTIDE SEQUENCE</scope>
</reference>
<sequence length="161" mass="17579">MWWANRLAYEPLGEARALLAGVKAGQPNTDAISRFLETPLENSDHMVTRDKAADAGTLAHAMVEAYLTGQSPDALTAGLDLETVGKAETAFLAFLEWSESTKLKVVETELSLVSEKHLFGGTLDARVLTINDRLTIGDWKTSNAIYGDMLMQVAAYKALYE</sequence>
<evidence type="ECO:0008006" key="2">
    <source>
        <dbReference type="Google" id="ProtNLM"/>
    </source>
</evidence>
<feature type="non-terminal residue" evidence="1">
    <location>
        <position position="161"/>
    </location>
</feature>
<organism evidence="1">
    <name type="scientific">marine sediment metagenome</name>
    <dbReference type="NCBI Taxonomy" id="412755"/>
    <lineage>
        <taxon>unclassified sequences</taxon>
        <taxon>metagenomes</taxon>
        <taxon>ecological metagenomes</taxon>
    </lineage>
</organism>
<comment type="caution">
    <text evidence="1">The sequence shown here is derived from an EMBL/GenBank/DDBJ whole genome shotgun (WGS) entry which is preliminary data.</text>
</comment>
<gene>
    <name evidence="1" type="ORF">LCGC14_2871800</name>
</gene>
<dbReference type="EMBL" id="LAZR01055776">
    <property type="protein sequence ID" value="KKK75628.1"/>
    <property type="molecule type" value="Genomic_DNA"/>
</dbReference>
<dbReference type="InterPro" id="IPR011604">
    <property type="entry name" value="PDDEXK-like_dom_sf"/>
</dbReference>
<accession>A0A0F8Y2Y8</accession>